<dbReference type="SMART" id="SM00582">
    <property type="entry name" value="RPR"/>
    <property type="match status" value="1"/>
</dbReference>
<organism evidence="3 4">
    <name type="scientific">Thelohanellus kitauei</name>
    <name type="common">Myxosporean</name>
    <dbReference type="NCBI Taxonomy" id="669202"/>
    <lineage>
        <taxon>Eukaryota</taxon>
        <taxon>Metazoa</taxon>
        <taxon>Cnidaria</taxon>
        <taxon>Myxozoa</taxon>
        <taxon>Myxosporea</taxon>
        <taxon>Bivalvulida</taxon>
        <taxon>Platysporina</taxon>
        <taxon>Myxobolidae</taxon>
        <taxon>Thelohanellus</taxon>
    </lineage>
</organism>
<reference evidence="3 4" key="1">
    <citation type="journal article" date="2014" name="Genome Biol. Evol.">
        <title>The genome of the myxosporean Thelohanellus kitauei shows adaptations to nutrient acquisition within its fish host.</title>
        <authorList>
            <person name="Yang Y."/>
            <person name="Xiong J."/>
            <person name="Zhou Z."/>
            <person name="Huo F."/>
            <person name="Miao W."/>
            <person name="Ran C."/>
            <person name="Liu Y."/>
            <person name="Zhang J."/>
            <person name="Feng J."/>
            <person name="Wang M."/>
            <person name="Wang M."/>
            <person name="Wang L."/>
            <person name="Yao B."/>
        </authorList>
    </citation>
    <scope>NUCLEOTIDE SEQUENCE [LARGE SCALE GENOMIC DNA]</scope>
    <source>
        <strain evidence="3">Wuqing</strain>
    </source>
</reference>
<evidence type="ECO:0000313" key="4">
    <source>
        <dbReference type="Proteomes" id="UP000031668"/>
    </source>
</evidence>
<dbReference type="InterPro" id="IPR008942">
    <property type="entry name" value="ENTH_VHS"/>
</dbReference>
<feature type="coiled-coil region" evidence="1">
    <location>
        <begin position="242"/>
        <end position="294"/>
    </location>
</feature>
<sequence>MNESIHDIEKKMSTMNTSRTKIIYISGFFTRNTSEFQRLVKVWRDCFLRSESAETRLGLLYVVHEVIMSTMTSCTDYHNEFDKYLVECITKCYTSGDFTLEKCPHYKLFRIWVDKKIFKKPTLKAIQTMWSKFKEASTPEAQKPQTALTTPISPAPKEEELRITVSKLIGCPSDDTKRKNAIQNMGNPFQDPERLLKPYVDLISCPDIIPDEEFNGVCLSLDSMILKLQSLEETLSLYSGDLEKELATRKSLDQMLECMEKNLLSQEMSLQDLCRDKKVELRLLEKRLSQEKSDETV</sequence>
<dbReference type="SUPFAM" id="SSF48464">
    <property type="entry name" value="ENTH/VHS domain"/>
    <property type="match status" value="1"/>
</dbReference>
<keyword evidence="1" id="KW-0175">Coiled coil</keyword>
<proteinExistence type="predicted"/>
<keyword evidence="4" id="KW-1185">Reference proteome</keyword>
<gene>
    <name evidence="3" type="ORF">RF11_00045</name>
</gene>
<dbReference type="AlphaFoldDB" id="A0A0C2J8B2"/>
<dbReference type="InterPro" id="IPR006569">
    <property type="entry name" value="CID_dom"/>
</dbReference>
<dbReference type="PROSITE" id="PS51391">
    <property type="entry name" value="CID"/>
    <property type="match status" value="1"/>
</dbReference>
<dbReference type="Gene3D" id="1.25.40.90">
    <property type="match status" value="1"/>
</dbReference>
<feature type="domain" description="CID" evidence="2">
    <location>
        <begin position="1"/>
        <end position="134"/>
    </location>
</feature>
<evidence type="ECO:0000259" key="2">
    <source>
        <dbReference type="PROSITE" id="PS51391"/>
    </source>
</evidence>
<evidence type="ECO:0000256" key="1">
    <source>
        <dbReference type="SAM" id="Coils"/>
    </source>
</evidence>
<accession>A0A0C2J8B2</accession>
<dbReference type="OrthoDB" id="5971437at2759"/>
<protein>
    <submittedName>
        <fullName evidence="3">CID domain-containing protein 1</fullName>
    </submittedName>
</protein>
<name>A0A0C2J8B2_THEKT</name>
<evidence type="ECO:0000313" key="3">
    <source>
        <dbReference type="EMBL" id="KII74059.1"/>
    </source>
</evidence>
<comment type="caution">
    <text evidence="3">The sequence shown here is derived from an EMBL/GenBank/DDBJ whole genome shotgun (WGS) entry which is preliminary data.</text>
</comment>
<dbReference type="EMBL" id="JWZT01000567">
    <property type="protein sequence ID" value="KII74059.1"/>
    <property type="molecule type" value="Genomic_DNA"/>
</dbReference>
<dbReference type="Pfam" id="PF04818">
    <property type="entry name" value="CID"/>
    <property type="match status" value="1"/>
</dbReference>
<dbReference type="Proteomes" id="UP000031668">
    <property type="component" value="Unassembled WGS sequence"/>
</dbReference>